<name>A0A814NMG4_9BILA</name>
<dbReference type="PANTHER" id="PTHR37984">
    <property type="entry name" value="PROTEIN CBG26694"/>
    <property type="match status" value="1"/>
</dbReference>
<sequence length="180" mass="20384">MKQSIIQHIQSCLPCQQHNISHTKKAGRLNPIPTPEGPFQLISIDYCGPFKPTPRGNQYVLCITDYFTRWMTVIALPDFSAQTTAQTLFYNYICQYGVPLAILSDQGTHFKNQLMESIAKLIGYNHIFSIIIMSDKFVPYHLCDINNPPAHLDGNQKLNWIRAAKKGEEKLSISTIISSI</sequence>
<dbReference type="InterPro" id="IPR050951">
    <property type="entry name" value="Retrovirus_Pol_polyprotein"/>
</dbReference>
<dbReference type="AlphaFoldDB" id="A0A814NMG4"/>
<organism evidence="2 3">
    <name type="scientific">Rotaria sordida</name>
    <dbReference type="NCBI Taxonomy" id="392033"/>
    <lineage>
        <taxon>Eukaryota</taxon>
        <taxon>Metazoa</taxon>
        <taxon>Spiralia</taxon>
        <taxon>Gnathifera</taxon>
        <taxon>Rotifera</taxon>
        <taxon>Eurotatoria</taxon>
        <taxon>Bdelloidea</taxon>
        <taxon>Philodinida</taxon>
        <taxon>Philodinidae</taxon>
        <taxon>Rotaria</taxon>
    </lineage>
</organism>
<dbReference type="EMBL" id="CAJNOT010000851">
    <property type="protein sequence ID" value="CAF1094966.1"/>
    <property type="molecule type" value="Genomic_DNA"/>
</dbReference>
<protein>
    <recommendedName>
        <fullName evidence="1">Integrase catalytic domain-containing protein</fullName>
    </recommendedName>
</protein>
<evidence type="ECO:0000259" key="1">
    <source>
        <dbReference type="PROSITE" id="PS50994"/>
    </source>
</evidence>
<reference evidence="2" key="1">
    <citation type="submission" date="2021-02" db="EMBL/GenBank/DDBJ databases">
        <authorList>
            <person name="Nowell W R."/>
        </authorList>
    </citation>
    <scope>NUCLEOTIDE SEQUENCE</scope>
</reference>
<feature type="domain" description="Integrase catalytic" evidence="1">
    <location>
        <begin position="34"/>
        <end position="130"/>
    </location>
</feature>
<dbReference type="GO" id="GO:0003676">
    <property type="term" value="F:nucleic acid binding"/>
    <property type="evidence" value="ECO:0007669"/>
    <property type="project" value="InterPro"/>
</dbReference>
<dbReference type="InterPro" id="IPR012337">
    <property type="entry name" value="RNaseH-like_sf"/>
</dbReference>
<dbReference type="Gene3D" id="3.30.420.10">
    <property type="entry name" value="Ribonuclease H-like superfamily/Ribonuclease H"/>
    <property type="match status" value="1"/>
</dbReference>
<comment type="caution">
    <text evidence="2">The sequence shown here is derived from an EMBL/GenBank/DDBJ whole genome shotgun (WGS) entry which is preliminary data.</text>
</comment>
<dbReference type="InterPro" id="IPR001584">
    <property type="entry name" value="Integrase_cat-core"/>
</dbReference>
<dbReference type="Pfam" id="PF00665">
    <property type="entry name" value="rve"/>
    <property type="match status" value="1"/>
</dbReference>
<proteinExistence type="predicted"/>
<dbReference type="SUPFAM" id="SSF53098">
    <property type="entry name" value="Ribonuclease H-like"/>
    <property type="match status" value="1"/>
</dbReference>
<dbReference type="InterPro" id="IPR036397">
    <property type="entry name" value="RNaseH_sf"/>
</dbReference>
<dbReference type="GO" id="GO:0015074">
    <property type="term" value="P:DNA integration"/>
    <property type="evidence" value="ECO:0007669"/>
    <property type="project" value="InterPro"/>
</dbReference>
<accession>A0A814NMG4</accession>
<evidence type="ECO:0000313" key="2">
    <source>
        <dbReference type="EMBL" id="CAF1094966.1"/>
    </source>
</evidence>
<evidence type="ECO:0000313" key="3">
    <source>
        <dbReference type="Proteomes" id="UP000663864"/>
    </source>
</evidence>
<gene>
    <name evidence="2" type="ORF">ZHD862_LOCUS17286</name>
</gene>
<dbReference type="Proteomes" id="UP000663864">
    <property type="component" value="Unassembled WGS sequence"/>
</dbReference>
<dbReference type="PANTHER" id="PTHR37984:SF5">
    <property type="entry name" value="PROTEIN NYNRIN-LIKE"/>
    <property type="match status" value="1"/>
</dbReference>
<dbReference type="PROSITE" id="PS50994">
    <property type="entry name" value="INTEGRASE"/>
    <property type="match status" value="1"/>
</dbReference>